<keyword evidence="2" id="KW-0282">Flagellum</keyword>
<dbReference type="EMBL" id="RAYQ01000004">
    <property type="protein sequence ID" value="RKI92822.1"/>
    <property type="molecule type" value="Genomic_DNA"/>
</dbReference>
<dbReference type="Proteomes" id="UP000280696">
    <property type="component" value="Unassembled WGS sequence"/>
</dbReference>
<evidence type="ECO:0000313" key="2">
    <source>
        <dbReference type="EMBL" id="RKI92822.1"/>
    </source>
</evidence>
<keyword evidence="2" id="KW-0969">Cilium</keyword>
<dbReference type="InterPro" id="IPR038610">
    <property type="entry name" value="FliK-like_C_sf"/>
</dbReference>
<feature type="domain" description="Flagellar hook-length control protein-like C-terminal" evidence="1">
    <location>
        <begin position="431"/>
        <end position="499"/>
    </location>
</feature>
<proteinExistence type="predicted"/>
<keyword evidence="2" id="KW-0966">Cell projection</keyword>
<organism evidence="2 3">
    <name type="scientific">Parablautia intestinalis</name>
    <dbReference type="NCBI Taxonomy" id="2320100"/>
    <lineage>
        <taxon>Bacteria</taxon>
        <taxon>Bacillati</taxon>
        <taxon>Bacillota</taxon>
        <taxon>Clostridia</taxon>
        <taxon>Lachnospirales</taxon>
        <taxon>Lachnospiraceae</taxon>
        <taxon>Parablautia</taxon>
    </lineage>
</organism>
<gene>
    <name evidence="2" type="ORF">D7V94_05765</name>
</gene>
<reference evidence="2 3" key="1">
    <citation type="submission" date="2018-09" db="EMBL/GenBank/DDBJ databases">
        <title>Murine metabolic-syndrome-specific gut microbial biobank.</title>
        <authorList>
            <person name="Liu C."/>
        </authorList>
    </citation>
    <scope>NUCLEOTIDE SEQUENCE [LARGE SCALE GENOMIC DNA]</scope>
    <source>
        <strain evidence="2 3">0.1xD8-82</strain>
    </source>
</reference>
<accession>A0A3A9AN45</accession>
<name>A0A3A9AN45_9FIRM</name>
<dbReference type="Gene3D" id="3.30.750.140">
    <property type="match status" value="1"/>
</dbReference>
<comment type="caution">
    <text evidence="2">The sequence shown here is derived from an EMBL/GenBank/DDBJ whole genome shotgun (WGS) entry which is preliminary data.</text>
</comment>
<dbReference type="RefSeq" id="WP_120467690.1">
    <property type="nucleotide sequence ID" value="NZ_RAYQ01000004.1"/>
</dbReference>
<sequence>MKLSAYINQLNQNYVENTGAESPSSMEQGLRNGMNAILGKLPGQVISGEVLARDGSDILISLGKNQLLQAKLEGSMSALPGQLLSFQIKNNSASKILLSPLFENLSQDPNVSKALMAAGIPENSVTAGMVKAMMQEGLPINRQSLYQMNRLVSAFPQTDVQTLAQMNRLSLPVTPESIEQFEAYKNYQHQLGESLSDIADAFTQSFQEITGNSGPMQGLAFYKDVLGALLENAKGMESSAQTEQVNQTVIGAKEDAGVTESEGGPLSFLSAEERDELVSHLKQAGIPGSTVSAVSQNRMSGQAILNEIQKLLKEDALPDREAAFELLESRPFKHLLKNEMSRQWLLTPEEVAQEHSVDKLYERLNSQMNRLSQVLAQSARGDTALAKAVSNVSNNIDFMNQMNQMFTYVQIPLKMQGKNANGELFVYTNKKSLAKKDGSVSALLHLDMEYLGSVDVHVSLRNQKVSTKFYLQDDSALDLISQNIDMLNERLARRGYSMNAEFIRRDESENTNVMNEILKQGKNVSVLSGRSFDARA</sequence>
<dbReference type="Pfam" id="PF02120">
    <property type="entry name" value="Flg_hook"/>
    <property type="match status" value="1"/>
</dbReference>
<evidence type="ECO:0000259" key="1">
    <source>
        <dbReference type="Pfam" id="PF02120"/>
    </source>
</evidence>
<protein>
    <submittedName>
        <fullName evidence="2">Flagellar hook-length control protein FliK</fullName>
    </submittedName>
</protein>
<keyword evidence="3" id="KW-1185">Reference proteome</keyword>
<dbReference type="InterPro" id="IPR021136">
    <property type="entry name" value="Flagellar_hook_control-like_C"/>
</dbReference>
<evidence type="ECO:0000313" key="3">
    <source>
        <dbReference type="Proteomes" id="UP000280696"/>
    </source>
</evidence>
<dbReference type="AlphaFoldDB" id="A0A3A9AN45"/>
<dbReference type="OrthoDB" id="1938931at2"/>